<dbReference type="Proteomes" id="UP001438707">
    <property type="component" value="Unassembled WGS sequence"/>
</dbReference>
<evidence type="ECO:0000313" key="2">
    <source>
        <dbReference type="EMBL" id="KAK9844771.1"/>
    </source>
</evidence>
<keyword evidence="3" id="KW-1185">Reference proteome</keyword>
<gene>
    <name evidence="2" type="ORF">WJX74_006689</name>
</gene>
<dbReference type="AlphaFoldDB" id="A0AAW1SF19"/>
<accession>A0AAW1SF19</accession>
<proteinExistence type="predicted"/>
<feature type="region of interest" description="Disordered" evidence="1">
    <location>
        <begin position="13"/>
        <end position="34"/>
    </location>
</feature>
<reference evidence="2 3" key="1">
    <citation type="journal article" date="2024" name="Nat. Commun.">
        <title>Phylogenomics reveals the evolutionary origins of lichenization in chlorophyte algae.</title>
        <authorList>
            <person name="Puginier C."/>
            <person name="Libourel C."/>
            <person name="Otte J."/>
            <person name="Skaloud P."/>
            <person name="Haon M."/>
            <person name="Grisel S."/>
            <person name="Petersen M."/>
            <person name="Berrin J.G."/>
            <person name="Delaux P.M."/>
            <person name="Dal Grande F."/>
            <person name="Keller J."/>
        </authorList>
    </citation>
    <scope>NUCLEOTIDE SEQUENCE [LARGE SCALE GENOMIC DNA]</scope>
    <source>
        <strain evidence="2 3">SAG 2145</strain>
    </source>
</reference>
<comment type="caution">
    <text evidence="2">The sequence shown here is derived from an EMBL/GenBank/DDBJ whole genome shotgun (WGS) entry which is preliminary data.</text>
</comment>
<name>A0AAW1SF19_9CHLO</name>
<evidence type="ECO:0000313" key="3">
    <source>
        <dbReference type="Proteomes" id="UP001438707"/>
    </source>
</evidence>
<dbReference type="EMBL" id="JALJOS010000001">
    <property type="protein sequence ID" value="KAK9844771.1"/>
    <property type="molecule type" value="Genomic_DNA"/>
</dbReference>
<protein>
    <submittedName>
        <fullName evidence="2">Uncharacterized protein</fullName>
    </submittedName>
</protein>
<evidence type="ECO:0000256" key="1">
    <source>
        <dbReference type="SAM" id="MobiDB-lite"/>
    </source>
</evidence>
<organism evidence="2 3">
    <name type="scientific">Apatococcus lobatus</name>
    <dbReference type="NCBI Taxonomy" id="904363"/>
    <lineage>
        <taxon>Eukaryota</taxon>
        <taxon>Viridiplantae</taxon>
        <taxon>Chlorophyta</taxon>
        <taxon>core chlorophytes</taxon>
        <taxon>Trebouxiophyceae</taxon>
        <taxon>Chlorellales</taxon>
        <taxon>Chlorellaceae</taxon>
        <taxon>Apatococcus</taxon>
    </lineage>
</organism>
<sequence>MLKLNGLNPLNALSGPFHTPVPSSNSMPKRPRHVAPSRMPFATALPLLLGEQSPSASKEITPADVPASSACVLPNLVLPTQLAIEAPTQVVAFPDLTPPASTAAPSGLVIVDTSAVLKLPFSTVQYGDENALPAAVEVPAPRIPDILDDRASLTFLDSGALDPAASVAECRRVRKRARNYTGSPNQGIFTVATSCNPARLVPPKPCGWGWCTDITMT</sequence>